<dbReference type="EMBL" id="CM046400">
    <property type="protein sequence ID" value="KAI8523294.1"/>
    <property type="molecule type" value="Genomic_DNA"/>
</dbReference>
<reference evidence="1" key="1">
    <citation type="submission" date="2022-02" db="EMBL/GenBank/DDBJ databases">
        <title>Plant Genome Project.</title>
        <authorList>
            <person name="Zhang R.-G."/>
        </authorList>
    </citation>
    <scope>NUCLEOTIDE SEQUENCE</scope>
    <source>
        <strain evidence="1">AT1</strain>
    </source>
</reference>
<evidence type="ECO:0000313" key="1">
    <source>
        <dbReference type="EMBL" id="KAI8523294.1"/>
    </source>
</evidence>
<keyword evidence="2" id="KW-1185">Reference proteome</keyword>
<comment type="caution">
    <text evidence="1">The sequence shown here is derived from an EMBL/GenBank/DDBJ whole genome shotgun (WGS) entry which is preliminary data.</text>
</comment>
<name>A0ACC0L4H7_RHOML</name>
<gene>
    <name evidence="1" type="ORF">RHMOL_Rhmol13G0062100</name>
</gene>
<evidence type="ECO:0000313" key="2">
    <source>
        <dbReference type="Proteomes" id="UP001062846"/>
    </source>
</evidence>
<dbReference type="Proteomes" id="UP001062846">
    <property type="component" value="Chromosome 13"/>
</dbReference>
<protein>
    <submittedName>
        <fullName evidence="1">Uncharacterized protein</fullName>
    </submittedName>
</protein>
<sequence>MIQEGNEEAFEEDEEDPVFVLTDEWREFFAKSEAKRRLGKLVALSSYLYCETLLLRVYIIMAHSKEAG</sequence>
<organism evidence="1 2">
    <name type="scientific">Rhododendron molle</name>
    <name type="common">Chinese azalea</name>
    <name type="synonym">Azalea mollis</name>
    <dbReference type="NCBI Taxonomy" id="49168"/>
    <lineage>
        <taxon>Eukaryota</taxon>
        <taxon>Viridiplantae</taxon>
        <taxon>Streptophyta</taxon>
        <taxon>Embryophyta</taxon>
        <taxon>Tracheophyta</taxon>
        <taxon>Spermatophyta</taxon>
        <taxon>Magnoliopsida</taxon>
        <taxon>eudicotyledons</taxon>
        <taxon>Gunneridae</taxon>
        <taxon>Pentapetalae</taxon>
        <taxon>asterids</taxon>
        <taxon>Ericales</taxon>
        <taxon>Ericaceae</taxon>
        <taxon>Ericoideae</taxon>
        <taxon>Rhodoreae</taxon>
        <taxon>Rhododendron</taxon>
    </lineage>
</organism>
<accession>A0ACC0L4H7</accession>
<proteinExistence type="predicted"/>